<keyword evidence="2" id="KW-0808">Transferase</keyword>
<dbReference type="InterPro" id="IPR013216">
    <property type="entry name" value="Methyltransf_11"/>
</dbReference>
<dbReference type="InterPro" id="IPR029063">
    <property type="entry name" value="SAM-dependent_MTases_sf"/>
</dbReference>
<reference evidence="2 3" key="1">
    <citation type="journal article" date="2019" name="Lett. Appl. Microbiol.">
        <title>A case of 'blown pack' spoilage of vacuum-packaged pork likely associated with Clostridium estertheticum in Canada.</title>
        <authorList>
            <person name="Zhang P."/>
            <person name="Ward P."/>
            <person name="McMullen L.M."/>
            <person name="Yang X."/>
        </authorList>
    </citation>
    <scope>NUCLEOTIDE SEQUENCE [LARGE SCALE GENOMIC DNA]</scope>
    <source>
        <strain evidence="2 3">MA19</strain>
    </source>
</reference>
<dbReference type="EMBL" id="SPSF01000033">
    <property type="protein sequence ID" value="MPQ63318.1"/>
    <property type="molecule type" value="Genomic_DNA"/>
</dbReference>
<name>A0A5N7IQQ7_9CLOT</name>
<gene>
    <name evidence="2" type="ORF">E4V82_14515</name>
</gene>
<dbReference type="InterPro" id="IPR052939">
    <property type="entry name" value="23S_rRNA_MeTrnsfrase_RlmA"/>
</dbReference>
<evidence type="ECO:0000313" key="2">
    <source>
        <dbReference type="EMBL" id="MPQ63318.1"/>
    </source>
</evidence>
<accession>A0A5N7IQQ7</accession>
<dbReference type="Proteomes" id="UP000342249">
    <property type="component" value="Unassembled WGS sequence"/>
</dbReference>
<dbReference type="Gene3D" id="3.40.50.150">
    <property type="entry name" value="Vaccinia Virus protein VP39"/>
    <property type="match status" value="1"/>
</dbReference>
<proteinExistence type="predicted"/>
<dbReference type="RefSeq" id="WP_152752844.1">
    <property type="nucleotide sequence ID" value="NZ_SPSE01000034.1"/>
</dbReference>
<evidence type="ECO:0000313" key="3">
    <source>
        <dbReference type="Proteomes" id="UP000342249"/>
    </source>
</evidence>
<dbReference type="SUPFAM" id="SSF53335">
    <property type="entry name" value="S-adenosyl-L-methionine-dependent methyltransferases"/>
    <property type="match status" value="1"/>
</dbReference>
<dbReference type="PANTHER" id="PTHR43460">
    <property type="entry name" value="METHYLTRANSFERASE"/>
    <property type="match status" value="1"/>
</dbReference>
<comment type="caution">
    <text evidence="2">The sequence shown here is derived from an EMBL/GenBank/DDBJ whole genome shotgun (WGS) entry which is preliminary data.</text>
</comment>
<dbReference type="GO" id="GO:0008757">
    <property type="term" value="F:S-adenosylmethionine-dependent methyltransferase activity"/>
    <property type="evidence" value="ECO:0007669"/>
    <property type="project" value="InterPro"/>
</dbReference>
<feature type="domain" description="Methyltransferase type 11" evidence="1">
    <location>
        <begin position="54"/>
        <end position="140"/>
    </location>
</feature>
<dbReference type="PANTHER" id="PTHR43460:SF1">
    <property type="entry name" value="METHYLTRANSFERASE TYPE 11 DOMAIN-CONTAINING PROTEIN"/>
    <property type="match status" value="1"/>
</dbReference>
<dbReference type="GO" id="GO:0032259">
    <property type="term" value="P:methylation"/>
    <property type="evidence" value="ECO:0007669"/>
    <property type="project" value="UniProtKB-KW"/>
</dbReference>
<keyword evidence="2" id="KW-0489">Methyltransferase</keyword>
<sequence>MEYIKLKEYWLSEEKKIFEGWDFSYIAERKSEEPLPWNYDKMVHQYLSANSILLDMGTGGGEHLLTLKHPYNNTFATEAYQPNFELCKKTLTPLGIDVRQVFNDNYLPFKNDMFDVIINRQASFDMNEVYRLLKPNGLFITQQVGGLNNKELRGFLISDFNESRANEHNLKSNLGLIKSKGFTILKADECFPKQRFLDVGALVYYARIIEWEFPKFSVDSCFKQLCQLQSVVEKKGFVESKQHSKT</sequence>
<dbReference type="Pfam" id="PF08241">
    <property type="entry name" value="Methyltransf_11"/>
    <property type="match status" value="1"/>
</dbReference>
<evidence type="ECO:0000259" key="1">
    <source>
        <dbReference type="Pfam" id="PF08241"/>
    </source>
</evidence>
<dbReference type="AlphaFoldDB" id="A0A5N7IQQ7"/>
<organism evidence="2 3">
    <name type="scientific">Clostridium estertheticum</name>
    <dbReference type="NCBI Taxonomy" id="238834"/>
    <lineage>
        <taxon>Bacteria</taxon>
        <taxon>Bacillati</taxon>
        <taxon>Bacillota</taxon>
        <taxon>Clostridia</taxon>
        <taxon>Eubacteriales</taxon>
        <taxon>Clostridiaceae</taxon>
        <taxon>Clostridium</taxon>
    </lineage>
</organism>
<protein>
    <submittedName>
        <fullName evidence="2">Class I SAM-dependent methyltransferase</fullName>
    </submittedName>
</protein>